<dbReference type="EMBL" id="CP030118">
    <property type="protein sequence ID" value="QDL12018.1"/>
    <property type="molecule type" value="Genomic_DNA"/>
</dbReference>
<keyword evidence="1" id="KW-0238">DNA-binding</keyword>
<evidence type="ECO:0000313" key="3">
    <source>
        <dbReference type="EMBL" id="QDL12018.1"/>
    </source>
</evidence>
<sequence>MSIATITSKGQTTIPKEIREKLNLRPGDRINFIIEPDGKVYIQPVNIQVEELSGILHKAERKAVSIEEMNEAIEQCAGNLS</sequence>
<organism evidence="3 4">
    <name type="scientific">Brasilonema sennae CENA114</name>
    <dbReference type="NCBI Taxonomy" id="415709"/>
    <lineage>
        <taxon>Bacteria</taxon>
        <taxon>Bacillati</taxon>
        <taxon>Cyanobacteriota</taxon>
        <taxon>Cyanophyceae</taxon>
        <taxon>Nostocales</taxon>
        <taxon>Scytonemataceae</taxon>
        <taxon>Brasilonema</taxon>
        <taxon>Bromeliae group (in: Brasilonema)</taxon>
    </lineage>
</organism>
<name>A0A856MMX5_9CYAN</name>
<proteinExistence type="predicted"/>
<evidence type="ECO:0000256" key="1">
    <source>
        <dbReference type="PROSITE-ProRule" id="PRU01076"/>
    </source>
</evidence>
<dbReference type="Pfam" id="PF04014">
    <property type="entry name" value="MazE_antitoxin"/>
    <property type="match status" value="1"/>
</dbReference>
<dbReference type="AlphaFoldDB" id="A0A856MMX5"/>
<dbReference type="Proteomes" id="UP000503129">
    <property type="component" value="Chromosome"/>
</dbReference>
<dbReference type="InterPro" id="IPR007159">
    <property type="entry name" value="SpoVT-AbrB_dom"/>
</dbReference>
<dbReference type="GO" id="GO:0003677">
    <property type="term" value="F:DNA binding"/>
    <property type="evidence" value="ECO:0007669"/>
    <property type="project" value="UniProtKB-UniRule"/>
</dbReference>
<dbReference type="KEGG" id="bsen:DP114_32655"/>
<dbReference type="NCBIfam" id="TIGR01439">
    <property type="entry name" value="lp_hng_hel_AbrB"/>
    <property type="match status" value="1"/>
</dbReference>
<feature type="domain" description="SpoVT-AbrB" evidence="2">
    <location>
        <begin position="1"/>
        <end position="47"/>
    </location>
</feature>
<dbReference type="RefSeq" id="WP_171978062.1">
    <property type="nucleotide sequence ID" value="NZ_CAWOXK010000001.1"/>
</dbReference>
<dbReference type="SMART" id="SM00966">
    <property type="entry name" value="SpoVT_AbrB"/>
    <property type="match status" value="1"/>
</dbReference>
<accession>A0A856MMX5</accession>
<gene>
    <name evidence="3" type="ORF">DP114_32655</name>
</gene>
<evidence type="ECO:0000259" key="2">
    <source>
        <dbReference type="PROSITE" id="PS51740"/>
    </source>
</evidence>
<dbReference type="SUPFAM" id="SSF89447">
    <property type="entry name" value="AbrB/MazE/MraZ-like"/>
    <property type="match status" value="1"/>
</dbReference>
<reference evidence="3 4" key="1">
    <citation type="submission" date="2018-06" db="EMBL/GenBank/DDBJ databases">
        <title>Comparative genomics of Brasilonema spp. strains.</title>
        <authorList>
            <person name="Alvarenga D.O."/>
            <person name="Fiore M.F."/>
            <person name="Varani A.M."/>
        </authorList>
    </citation>
    <scope>NUCLEOTIDE SEQUENCE [LARGE SCALE GENOMIC DNA]</scope>
    <source>
        <strain evidence="3 4">CENA114</strain>
    </source>
</reference>
<keyword evidence="4" id="KW-1185">Reference proteome</keyword>
<dbReference type="PROSITE" id="PS51740">
    <property type="entry name" value="SPOVT_ABRB"/>
    <property type="match status" value="1"/>
</dbReference>
<evidence type="ECO:0000313" key="4">
    <source>
        <dbReference type="Proteomes" id="UP000503129"/>
    </source>
</evidence>
<protein>
    <submittedName>
        <fullName evidence="3">AbrB family transcriptional regulator</fullName>
    </submittedName>
</protein>
<dbReference type="Gene3D" id="2.10.260.10">
    <property type="match status" value="1"/>
</dbReference>
<dbReference type="InterPro" id="IPR037914">
    <property type="entry name" value="SpoVT-AbrB_sf"/>
</dbReference>